<feature type="chain" id="PRO_5044999171" description="Carboxylic ester hydrolase" evidence="3">
    <location>
        <begin position="19"/>
        <end position="564"/>
    </location>
</feature>
<dbReference type="PANTHER" id="PTHR11559">
    <property type="entry name" value="CARBOXYLESTERASE"/>
    <property type="match status" value="1"/>
</dbReference>
<evidence type="ECO:0000256" key="2">
    <source>
        <dbReference type="ARBA" id="ARBA00022801"/>
    </source>
</evidence>
<keyword evidence="3" id="KW-0732">Signal</keyword>
<feature type="signal peptide" evidence="3">
    <location>
        <begin position="1"/>
        <end position="18"/>
    </location>
</feature>
<name>A0ABR4H3F6_9EURO</name>
<comment type="similarity">
    <text evidence="1 3">Belongs to the type-B carboxylesterase/lipase family.</text>
</comment>
<comment type="caution">
    <text evidence="5">The sequence shown here is derived from an EMBL/GenBank/DDBJ whole genome shotgun (WGS) entry which is preliminary data.</text>
</comment>
<dbReference type="PROSITE" id="PS00122">
    <property type="entry name" value="CARBOXYLESTERASE_B_1"/>
    <property type="match status" value="1"/>
</dbReference>
<dbReference type="SUPFAM" id="SSF53474">
    <property type="entry name" value="alpha/beta-Hydrolases"/>
    <property type="match status" value="1"/>
</dbReference>
<keyword evidence="2 3" id="KW-0378">Hydrolase</keyword>
<dbReference type="InterPro" id="IPR019826">
    <property type="entry name" value="Carboxylesterase_B_AS"/>
</dbReference>
<accession>A0ABR4H3F6</accession>
<dbReference type="InterPro" id="IPR050309">
    <property type="entry name" value="Type-B_Carboxylest/Lipase"/>
</dbReference>
<gene>
    <name evidence="5" type="ORF">BJX63DRAFT_434810</name>
</gene>
<feature type="domain" description="Carboxylesterase type B" evidence="4">
    <location>
        <begin position="43"/>
        <end position="554"/>
    </location>
</feature>
<organism evidence="5 6">
    <name type="scientific">Aspergillus granulosus</name>
    <dbReference type="NCBI Taxonomy" id="176169"/>
    <lineage>
        <taxon>Eukaryota</taxon>
        <taxon>Fungi</taxon>
        <taxon>Dikarya</taxon>
        <taxon>Ascomycota</taxon>
        <taxon>Pezizomycotina</taxon>
        <taxon>Eurotiomycetes</taxon>
        <taxon>Eurotiomycetidae</taxon>
        <taxon>Eurotiales</taxon>
        <taxon>Aspergillaceae</taxon>
        <taxon>Aspergillus</taxon>
        <taxon>Aspergillus subgen. Nidulantes</taxon>
    </lineage>
</organism>
<evidence type="ECO:0000256" key="1">
    <source>
        <dbReference type="ARBA" id="ARBA00005964"/>
    </source>
</evidence>
<evidence type="ECO:0000256" key="3">
    <source>
        <dbReference type="RuleBase" id="RU361235"/>
    </source>
</evidence>
<dbReference type="GO" id="GO:0016787">
    <property type="term" value="F:hydrolase activity"/>
    <property type="evidence" value="ECO:0007669"/>
    <property type="project" value="UniProtKB-KW"/>
</dbReference>
<dbReference type="EMBL" id="JBFXLT010000081">
    <property type="protein sequence ID" value="KAL2809850.1"/>
    <property type="molecule type" value="Genomic_DNA"/>
</dbReference>
<sequence>MKFLIPLLPLLSASSVVAAPAHVRRAAPTATIASPAATIVGKTSLGVDVFNAIPFAQPPTGPLRLKPPQPLKEPLGTVDATAFPKACPQFFFSTNDDDWPVSILGDLTNHPLFQTVTNAGEDCLTLDIRRPAGTTANDKLPVLVWIFGGAFELGGTAMYEAIPLIKSSVSLDMPIIHVAMNYRVGGFGFMPGKEILADGAGNLGLLDQRLALEWVADNIAAFGGDPEKVTIWGESAGAISVFDQMILYDGDNTYKGKKLFRGAIMNSGGIVPADPVDSAKGQAVYDAVVSEAGCSSAPDTLECLRGLDYDTFLDAANSVPGVLSYHSVALSYLPRPDGTVLTESPDILAKTGRYARVPFINGNMEDEGTIFALFQANITTKQGVADYLSKYFFHGATLDQMEELVATYPDITTHGSPFRTGLLNNWYPQFKRLAAILGDLTFTLTRRILFQTVEDLTPDVPSWSYLGSWNYLTPILGSFHGADILQVFYGILPNYASRSIHTYYFSFVYDLDPNSRRGSFMEWPQWGEDHQMMQFFNNRGTLLKDDFRAQTYNFISQNVESFYI</sequence>
<evidence type="ECO:0000313" key="5">
    <source>
        <dbReference type="EMBL" id="KAL2809850.1"/>
    </source>
</evidence>
<dbReference type="Proteomes" id="UP001610334">
    <property type="component" value="Unassembled WGS sequence"/>
</dbReference>
<protein>
    <recommendedName>
        <fullName evidence="3">Carboxylic ester hydrolase</fullName>
        <ecNumber evidence="3">3.1.1.-</ecNumber>
    </recommendedName>
</protein>
<reference evidence="5 6" key="1">
    <citation type="submission" date="2024-07" db="EMBL/GenBank/DDBJ databases">
        <title>Section-level genome sequencing and comparative genomics of Aspergillus sections Usti and Cavernicolus.</title>
        <authorList>
            <consortium name="Lawrence Berkeley National Laboratory"/>
            <person name="Nybo J.L."/>
            <person name="Vesth T.C."/>
            <person name="Theobald S."/>
            <person name="Frisvad J.C."/>
            <person name="Larsen T.O."/>
            <person name="Kjaerboelling I."/>
            <person name="Rothschild-Mancinelli K."/>
            <person name="Lyhne E.K."/>
            <person name="Kogle M.E."/>
            <person name="Barry K."/>
            <person name="Clum A."/>
            <person name="Na H."/>
            <person name="Ledsgaard L."/>
            <person name="Lin J."/>
            <person name="Lipzen A."/>
            <person name="Kuo A."/>
            <person name="Riley R."/>
            <person name="Mondo S."/>
            <person name="Labutti K."/>
            <person name="Haridas S."/>
            <person name="Pangalinan J."/>
            <person name="Salamov A.A."/>
            <person name="Simmons B.A."/>
            <person name="Magnuson J.K."/>
            <person name="Chen J."/>
            <person name="Drula E."/>
            <person name="Henrissat B."/>
            <person name="Wiebenga A."/>
            <person name="Lubbers R.J."/>
            <person name="Gomes A.C."/>
            <person name="Makela M.R."/>
            <person name="Stajich J."/>
            <person name="Grigoriev I.V."/>
            <person name="Mortensen U.H."/>
            <person name="De Vries R.P."/>
            <person name="Baker S.E."/>
            <person name="Andersen M.R."/>
        </authorList>
    </citation>
    <scope>NUCLEOTIDE SEQUENCE [LARGE SCALE GENOMIC DNA]</scope>
    <source>
        <strain evidence="5 6">CBS 588.65</strain>
    </source>
</reference>
<evidence type="ECO:0000313" key="6">
    <source>
        <dbReference type="Proteomes" id="UP001610334"/>
    </source>
</evidence>
<proteinExistence type="inferred from homology"/>
<dbReference type="Pfam" id="PF00135">
    <property type="entry name" value="COesterase"/>
    <property type="match status" value="1"/>
</dbReference>
<keyword evidence="6" id="KW-1185">Reference proteome</keyword>
<dbReference type="EC" id="3.1.1.-" evidence="3"/>
<evidence type="ECO:0000259" key="4">
    <source>
        <dbReference type="Pfam" id="PF00135"/>
    </source>
</evidence>
<dbReference type="InterPro" id="IPR029058">
    <property type="entry name" value="AB_hydrolase_fold"/>
</dbReference>
<dbReference type="Gene3D" id="3.40.50.1820">
    <property type="entry name" value="alpha/beta hydrolase"/>
    <property type="match status" value="1"/>
</dbReference>
<dbReference type="InterPro" id="IPR002018">
    <property type="entry name" value="CarbesteraseB"/>
</dbReference>